<dbReference type="Gene3D" id="1.10.10.1100">
    <property type="entry name" value="BFD-like [2Fe-2S]-binding domain"/>
    <property type="match status" value="1"/>
</dbReference>
<dbReference type="AlphaFoldDB" id="A0A239TCZ0"/>
<proteinExistence type="predicted"/>
<keyword evidence="3" id="KW-1185">Reference proteome</keyword>
<evidence type="ECO:0000313" key="2">
    <source>
        <dbReference type="EMBL" id="SNU94794.1"/>
    </source>
</evidence>
<dbReference type="RefSeq" id="WP_027890492.1">
    <property type="nucleotide sequence ID" value="NZ_CALXYH010000031.1"/>
</dbReference>
<dbReference type="eggNOG" id="COG1251">
    <property type="taxonomic scope" value="Bacteria"/>
</dbReference>
<evidence type="ECO:0000313" key="3">
    <source>
        <dbReference type="Proteomes" id="UP000215383"/>
    </source>
</evidence>
<reference evidence="2 3" key="1">
    <citation type="submission" date="2017-06" db="EMBL/GenBank/DDBJ databases">
        <authorList>
            <consortium name="Pathogen Informatics"/>
        </authorList>
    </citation>
    <scope>NUCLEOTIDE SEQUENCE [LARGE SCALE GENOMIC DNA]</scope>
    <source>
        <strain evidence="2 3">NCTC10570</strain>
    </source>
</reference>
<dbReference type="EMBL" id="LT906446">
    <property type="protein sequence ID" value="SNU94794.1"/>
    <property type="molecule type" value="Genomic_DNA"/>
</dbReference>
<evidence type="ECO:0000259" key="1">
    <source>
        <dbReference type="Pfam" id="PF04324"/>
    </source>
</evidence>
<dbReference type="GeneID" id="78506298"/>
<protein>
    <submittedName>
        <fullName evidence="2">Nitrite reductase subunit NirD</fullName>
    </submittedName>
</protein>
<dbReference type="Proteomes" id="UP000215383">
    <property type="component" value="Chromosome 1"/>
</dbReference>
<feature type="domain" description="BFD-like [2Fe-2S]-binding" evidence="1">
    <location>
        <begin position="17"/>
        <end position="67"/>
    </location>
</feature>
<dbReference type="OrthoDB" id="1629586at2"/>
<accession>A0A239TCZ0</accession>
<dbReference type="InterPro" id="IPR041854">
    <property type="entry name" value="BFD-like_2Fe2S-bd_dom_sf"/>
</dbReference>
<dbReference type="Pfam" id="PF04324">
    <property type="entry name" value="Fer2_BFD"/>
    <property type="match status" value="1"/>
</dbReference>
<name>A0A239TCZ0_9FIRM</name>
<gene>
    <name evidence="2" type="ORF">SAMEA4364220_00260</name>
</gene>
<dbReference type="InterPro" id="IPR007419">
    <property type="entry name" value="BFD-like_2Fe2S-bd_dom"/>
</dbReference>
<sequence length="75" mass="8108">MENNNLNELVLDKLTKVCICKSINRAAIKKAIASGAKTVIEVKKITGAGNGSCHGRRCTPKIQEILDSELAKQDN</sequence>
<organism evidence="2 3">
    <name type="scientific">Megamonas hypermegale</name>
    <dbReference type="NCBI Taxonomy" id="158847"/>
    <lineage>
        <taxon>Bacteria</taxon>
        <taxon>Bacillati</taxon>
        <taxon>Bacillota</taxon>
        <taxon>Negativicutes</taxon>
        <taxon>Selenomonadales</taxon>
        <taxon>Selenomonadaceae</taxon>
        <taxon>Megamonas</taxon>
    </lineage>
</organism>